<evidence type="ECO:0000313" key="1">
    <source>
        <dbReference type="EMBL" id="KAJ5159725.1"/>
    </source>
</evidence>
<dbReference type="RefSeq" id="XP_056541283.1">
    <property type="nucleotide sequence ID" value="XM_056688854.1"/>
</dbReference>
<keyword evidence="2" id="KW-1185">Reference proteome</keyword>
<dbReference type="Proteomes" id="UP001149163">
    <property type="component" value="Unassembled WGS sequence"/>
</dbReference>
<gene>
    <name evidence="1" type="ORF">N7482_006729</name>
</gene>
<dbReference type="AlphaFoldDB" id="A0A9W9LJ82"/>
<evidence type="ECO:0000313" key="2">
    <source>
        <dbReference type="Proteomes" id="UP001149163"/>
    </source>
</evidence>
<dbReference type="EMBL" id="JAPQKN010000004">
    <property type="protein sequence ID" value="KAJ5159725.1"/>
    <property type="molecule type" value="Genomic_DNA"/>
</dbReference>
<reference evidence="1" key="2">
    <citation type="journal article" date="2023" name="IMA Fungus">
        <title>Comparative genomic study of the Penicillium genus elucidates a diverse pangenome and 15 lateral gene transfer events.</title>
        <authorList>
            <person name="Petersen C."/>
            <person name="Sorensen T."/>
            <person name="Nielsen M.R."/>
            <person name="Sondergaard T.E."/>
            <person name="Sorensen J.L."/>
            <person name="Fitzpatrick D.A."/>
            <person name="Frisvad J.C."/>
            <person name="Nielsen K.L."/>
        </authorList>
    </citation>
    <scope>NUCLEOTIDE SEQUENCE</scope>
    <source>
        <strain evidence="1">IBT 26290</strain>
    </source>
</reference>
<proteinExistence type="predicted"/>
<name>A0A9W9LJ82_9EURO</name>
<reference evidence="1" key="1">
    <citation type="submission" date="2022-11" db="EMBL/GenBank/DDBJ databases">
        <authorList>
            <person name="Petersen C."/>
        </authorList>
    </citation>
    <scope>NUCLEOTIDE SEQUENCE</scope>
    <source>
        <strain evidence="1">IBT 26290</strain>
    </source>
</reference>
<protein>
    <submittedName>
        <fullName evidence="1">Uncharacterized protein</fullName>
    </submittedName>
</protein>
<sequence length="108" mass="12867">MAVVVDPRKKRIVLREILETEPIENTSQEMLFFLWACARFQTCDGKPDEPAVSEVTKLSQSVVSERWRDLNDHFGDMMQQIDAILFKRETEKRKTKKQKTERDDDFWM</sequence>
<organism evidence="1 2">
    <name type="scientific">Penicillium canariense</name>
    <dbReference type="NCBI Taxonomy" id="189055"/>
    <lineage>
        <taxon>Eukaryota</taxon>
        <taxon>Fungi</taxon>
        <taxon>Dikarya</taxon>
        <taxon>Ascomycota</taxon>
        <taxon>Pezizomycotina</taxon>
        <taxon>Eurotiomycetes</taxon>
        <taxon>Eurotiomycetidae</taxon>
        <taxon>Eurotiales</taxon>
        <taxon>Aspergillaceae</taxon>
        <taxon>Penicillium</taxon>
    </lineage>
</organism>
<comment type="caution">
    <text evidence="1">The sequence shown here is derived from an EMBL/GenBank/DDBJ whole genome shotgun (WGS) entry which is preliminary data.</text>
</comment>
<accession>A0A9W9LJ82</accession>
<dbReference type="GeneID" id="81428030"/>